<dbReference type="InterPro" id="IPR005475">
    <property type="entry name" value="Transketolase-like_Pyr-bd"/>
</dbReference>
<dbReference type="PROSITE" id="PS00801">
    <property type="entry name" value="TRANSKETOLASE_1"/>
    <property type="match status" value="1"/>
</dbReference>
<keyword evidence="7 11" id="KW-0784">Thiamine biosynthesis</keyword>
<dbReference type="PROSITE" id="PS00802">
    <property type="entry name" value="TRANSKETOLASE_2"/>
    <property type="match status" value="1"/>
</dbReference>
<dbReference type="InterPro" id="IPR009014">
    <property type="entry name" value="Transketo_C/PFOR_II"/>
</dbReference>
<dbReference type="GO" id="GO:0008661">
    <property type="term" value="F:1-deoxy-D-xylulose-5-phosphate synthase activity"/>
    <property type="evidence" value="ECO:0007669"/>
    <property type="project" value="UniProtKB-UniRule"/>
</dbReference>
<dbReference type="Pfam" id="PF02780">
    <property type="entry name" value="Transketolase_C"/>
    <property type="match status" value="1"/>
</dbReference>
<dbReference type="GO" id="GO:0000287">
    <property type="term" value="F:magnesium ion binding"/>
    <property type="evidence" value="ECO:0007669"/>
    <property type="project" value="UniProtKB-UniRule"/>
</dbReference>
<feature type="binding site" evidence="11">
    <location>
        <position position="177"/>
    </location>
    <ligand>
        <name>thiamine diphosphate</name>
        <dbReference type="ChEBI" id="CHEBI:58937"/>
    </ligand>
</feature>
<reference evidence="13 14" key="1">
    <citation type="submission" date="2018-06" db="EMBL/GenBank/DDBJ databases">
        <authorList>
            <consortium name="Pathogen Informatics"/>
            <person name="Doyle S."/>
        </authorList>
    </citation>
    <scope>NUCLEOTIDE SEQUENCE [LARGE SCALE GENOMIC DNA]</scope>
    <source>
        <strain evidence="13 14">NCTC11413</strain>
    </source>
</reference>
<dbReference type="GeneID" id="77262968"/>
<dbReference type="SMART" id="SM00861">
    <property type="entry name" value="Transket_pyr"/>
    <property type="match status" value="1"/>
</dbReference>
<keyword evidence="5 11" id="KW-0479">Metal-binding</keyword>
<evidence type="ECO:0000256" key="11">
    <source>
        <dbReference type="HAMAP-Rule" id="MF_00315"/>
    </source>
</evidence>
<dbReference type="FunFam" id="3.40.50.920:FF:000002">
    <property type="entry name" value="1-deoxy-D-xylulose-5-phosphate synthase"/>
    <property type="match status" value="1"/>
</dbReference>
<protein>
    <recommendedName>
        <fullName evidence="11">1-deoxy-D-xylulose-5-phosphate synthase</fullName>
        <ecNumber evidence="11">2.2.1.7</ecNumber>
    </recommendedName>
    <alternativeName>
        <fullName evidence="11">1-deoxyxylulose-5-phosphate synthase</fullName>
        <shortName evidence="11">DXP synthase</shortName>
        <shortName evidence="11">DXPS</shortName>
    </alternativeName>
</protein>
<feature type="binding site" evidence="11">
    <location>
        <begin position="117"/>
        <end position="119"/>
    </location>
    <ligand>
        <name>thiamine diphosphate</name>
        <dbReference type="ChEBI" id="CHEBI:58937"/>
    </ligand>
</feature>
<dbReference type="Gene3D" id="3.40.50.970">
    <property type="match status" value="2"/>
</dbReference>
<dbReference type="InterPro" id="IPR049557">
    <property type="entry name" value="Transketolase_CS"/>
</dbReference>
<comment type="pathway">
    <text evidence="1 11">Metabolic intermediate biosynthesis; 1-deoxy-D-xylulose 5-phosphate biosynthesis; 1-deoxy-D-xylulose 5-phosphate from D-glyceraldehyde 3-phosphate and pyruvate: step 1/1.</text>
</comment>
<proteinExistence type="inferred from homology"/>
<dbReference type="GO" id="GO:0005829">
    <property type="term" value="C:cytosol"/>
    <property type="evidence" value="ECO:0007669"/>
    <property type="project" value="TreeGrafter"/>
</dbReference>
<dbReference type="CDD" id="cd07033">
    <property type="entry name" value="TPP_PYR_DXS_TK_like"/>
    <property type="match status" value="1"/>
</dbReference>
<dbReference type="EC" id="2.2.1.7" evidence="11"/>
<organism evidence="13 14">
    <name type="scientific">Gallibacterium anatis</name>
    <dbReference type="NCBI Taxonomy" id="750"/>
    <lineage>
        <taxon>Bacteria</taxon>
        <taxon>Pseudomonadati</taxon>
        <taxon>Pseudomonadota</taxon>
        <taxon>Gammaproteobacteria</taxon>
        <taxon>Pasteurellales</taxon>
        <taxon>Pasteurellaceae</taxon>
        <taxon>Gallibacterium</taxon>
    </lineage>
</organism>
<dbReference type="HAMAP" id="MF_00315">
    <property type="entry name" value="DXP_synth"/>
    <property type="match status" value="1"/>
</dbReference>
<evidence type="ECO:0000256" key="5">
    <source>
        <dbReference type="ARBA" id="ARBA00022723"/>
    </source>
</evidence>
<evidence type="ECO:0000256" key="3">
    <source>
        <dbReference type="ARBA" id="ARBA00011738"/>
    </source>
</evidence>
<dbReference type="NCBIfam" id="NF003933">
    <property type="entry name" value="PRK05444.2-2"/>
    <property type="match status" value="1"/>
</dbReference>
<evidence type="ECO:0000256" key="2">
    <source>
        <dbReference type="ARBA" id="ARBA00011081"/>
    </source>
</evidence>
<feature type="binding site" evidence="11">
    <location>
        <position position="367"/>
    </location>
    <ligand>
        <name>thiamine diphosphate</name>
        <dbReference type="ChEBI" id="CHEBI:58937"/>
    </ligand>
</feature>
<comment type="cofactor">
    <cofactor evidence="11">
        <name>thiamine diphosphate</name>
        <dbReference type="ChEBI" id="CHEBI:58937"/>
    </cofactor>
    <text evidence="11">Binds 1 thiamine pyrophosphate per subunit.</text>
</comment>
<feature type="domain" description="Transketolase-like pyrimidine-binding" evidence="12">
    <location>
        <begin position="316"/>
        <end position="480"/>
    </location>
</feature>
<gene>
    <name evidence="13" type="primary">dxs_1</name>
    <name evidence="11" type="synonym">dxs</name>
    <name evidence="13" type="ORF">NCTC11413_00914</name>
</gene>
<evidence type="ECO:0000256" key="10">
    <source>
        <dbReference type="ARBA" id="ARBA00055605"/>
    </source>
</evidence>
<keyword evidence="4 11" id="KW-0808">Transferase</keyword>
<name>A0A377H5E2_9PAST</name>
<dbReference type="PANTHER" id="PTHR43322">
    <property type="entry name" value="1-D-DEOXYXYLULOSE 5-PHOSPHATE SYNTHASE-RELATED"/>
    <property type="match status" value="1"/>
</dbReference>
<dbReference type="SUPFAM" id="SSF52518">
    <property type="entry name" value="Thiamin diphosphate-binding fold (THDP-binding)"/>
    <property type="match status" value="2"/>
</dbReference>
<evidence type="ECO:0000256" key="9">
    <source>
        <dbReference type="ARBA" id="ARBA00023229"/>
    </source>
</evidence>
<dbReference type="Pfam" id="PF13292">
    <property type="entry name" value="DXP_synthase_N"/>
    <property type="match status" value="1"/>
</dbReference>
<evidence type="ECO:0000256" key="1">
    <source>
        <dbReference type="ARBA" id="ARBA00004980"/>
    </source>
</evidence>
<dbReference type="InterPro" id="IPR005477">
    <property type="entry name" value="Dxylulose-5-P_synthase"/>
</dbReference>
<feature type="binding site" evidence="11">
    <location>
        <position position="177"/>
    </location>
    <ligand>
        <name>Mg(2+)</name>
        <dbReference type="ChEBI" id="CHEBI:18420"/>
    </ligand>
</feature>
<dbReference type="NCBIfam" id="TIGR00204">
    <property type="entry name" value="dxs"/>
    <property type="match status" value="1"/>
</dbReference>
<dbReference type="InterPro" id="IPR029061">
    <property type="entry name" value="THDP-binding"/>
</dbReference>
<evidence type="ECO:0000313" key="13">
    <source>
        <dbReference type="EMBL" id="STO37795.1"/>
    </source>
</evidence>
<dbReference type="Proteomes" id="UP000254232">
    <property type="component" value="Unassembled WGS sequence"/>
</dbReference>
<dbReference type="GO" id="GO:0019288">
    <property type="term" value="P:isopentenyl diphosphate biosynthetic process, methylerythritol 4-phosphate pathway"/>
    <property type="evidence" value="ECO:0007669"/>
    <property type="project" value="TreeGrafter"/>
</dbReference>
<feature type="binding site" evidence="11">
    <location>
        <position position="285"/>
    </location>
    <ligand>
        <name>thiamine diphosphate</name>
        <dbReference type="ChEBI" id="CHEBI:58937"/>
    </ligand>
</feature>
<evidence type="ECO:0000256" key="8">
    <source>
        <dbReference type="ARBA" id="ARBA00023052"/>
    </source>
</evidence>
<comment type="cofactor">
    <cofactor evidence="11">
        <name>Mg(2+)</name>
        <dbReference type="ChEBI" id="CHEBI:18420"/>
    </cofactor>
    <text evidence="11">Binds 1 Mg(2+) ion per subunit.</text>
</comment>
<dbReference type="Pfam" id="PF02779">
    <property type="entry name" value="Transket_pyr"/>
    <property type="match status" value="1"/>
</dbReference>
<dbReference type="InterPro" id="IPR020826">
    <property type="entry name" value="Transketolase_BS"/>
</dbReference>
<keyword evidence="8 11" id="KW-0786">Thiamine pyrophosphate</keyword>
<keyword evidence="6 11" id="KW-0460">Magnesium</keyword>
<dbReference type="EMBL" id="UGGZ01000001">
    <property type="protein sequence ID" value="STO37795.1"/>
    <property type="molecule type" value="Genomic_DNA"/>
</dbReference>
<comment type="subunit">
    <text evidence="3 11">Homodimer.</text>
</comment>
<dbReference type="InterPro" id="IPR033248">
    <property type="entry name" value="Transketolase_C"/>
</dbReference>
<evidence type="ECO:0000259" key="12">
    <source>
        <dbReference type="SMART" id="SM00861"/>
    </source>
</evidence>
<keyword evidence="9 11" id="KW-0414">Isoprene biosynthesis</keyword>
<dbReference type="FunFam" id="3.40.50.970:FF:000005">
    <property type="entry name" value="1-deoxy-D-xylulose-5-phosphate synthase"/>
    <property type="match status" value="1"/>
</dbReference>
<dbReference type="PANTHER" id="PTHR43322:SF5">
    <property type="entry name" value="1-DEOXY-D-XYLULOSE-5-PHOSPHATE SYNTHASE, CHLOROPLASTIC"/>
    <property type="match status" value="1"/>
</dbReference>
<dbReference type="GO" id="GO:0030976">
    <property type="term" value="F:thiamine pyrophosphate binding"/>
    <property type="evidence" value="ECO:0007669"/>
    <property type="project" value="UniProtKB-UniRule"/>
</dbReference>
<evidence type="ECO:0000256" key="4">
    <source>
        <dbReference type="ARBA" id="ARBA00022679"/>
    </source>
</evidence>
<accession>A0A377H5E2</accession>
<dbReference type="AlphaFoldDB" id="A0A377H5E2"/>
<evidence type="ECO:0000256" key="7">
    <source>
        <dbReference type="ARBA" id="ARBA00022977"/>
    </source>
</evidence>
<evidence type="ECO:0000256" key="6">
    <source>
        <dbReference type="ARBA" id="ARBA00022842"/>
    </source>
</evidence>
<dbReference type="CDD" id="cd02007">
    <property type="entry name" value="TPP_DXS"/>
    <property type="match status" value="1"/>
</dbReference>
<dbReference type="SUPFAM" id="SSF52922">
    <property type="entry name" value="TK C-terminal domain-like"/>
    <property type="match status" value="1"/>
</dbReference>
<dbReference type="UniPathway" id="UPA00064">
    <property type="reaction ID" value="UER00091"/>
</dbReference>
<comment type="catalytic activity">
    <reaction evidence="11">
        <text>D-glyceraldehyde 3-phosphate + pyruvate + H(+) = 1-deoxy-D-xylulose 5-phosphate + CO2</text>
        <dbReference type="Rhea" id="RHEA:12605"/>
        <dbReference type="ChEBI" id="CHEBI:15361"/>
        <dbReference type="ChEBI" id="CHEBI:15378"/>
        <dbReference type="ChEBI" id="CHEBI:16526"/>
        <dbReference type="ChEBI" id="CHEBI:57792"/>
        <dbReference type="ChEBI" id="CHEBI:59776"/>
        <dbReference type="EC" id="2.2.1.7"/>
    </reaction>
</comment>
<dbReference type="GO" id="GO:0016114">
    <property type="term" value="P:terpenoid biosynthetic process"/>
    <property type="evidence" value="ECO:0007669"/>
    <property type="project" value="UniProtKB-UniRule"/>
</dbReference>
<dbReference type="GO" id="GO:0009228">
    <property type="term" value="P:thiamine biosynthetic process"/>
    <property type="evidence" value="ECO:0007669"/>
    <property type="project" value="UniProtKB-UniRule"/>
</dbReference>
<sequence length="619" mass="67553">MSSYPLLSQINSPDDLRLLPKEQLPELCEQLRQYLLESVSQSSGHLASGLGTVELTVALHYVFNTPFDQLIWDVGHQAYPHKILTGRRDQMKTIRQKDGLHPFPWRGESPFDVLSVGHSSTSISAGLGVAIAAQRENAGRKTICVIGDGAITAGMAFEAMNHAGALHTDMLVILNDNDMSISENVGALNNHLARLLSGSFYSSLREGGKKILSGLPPIKEFVKKTEEHVKGFVSPGGTLFEELGFNYIGPIDGHNVDELISTLKNMRTLKGPQFLHVITKKGKGYAPAEKDPIGFHGVPKFNPLSGELPKSKAAHPTYSAIFGQWLCEMAENDPKLIGITPAMREGSGMVQFSQRFPDQYFDVAIAEQHAVTFAAGLAIGGYKPVVAIYSTFLQRAYDQVIHDVAIQNLPVLFAIDRAGIVGADGQTHQGAFDLSYLRCIPNLIVMTPSDENECRQMLYTGYHCGQPAAVRYPRGNGIGVELQPLHALEIGKANQVRSGEKVAILNFGTLLPEALQVAEKYDYAVIDMRFVKPIDKECLAKIKDQYTLIVTLEENAIQGGAGSAVLETLAELGGNRPQVLQLGLPDIFIPQGTQQEIRELLQLDANGIEQKINAQLAKL</sequence>
<feature type="binding site" evidence="11">
    <location>
        <begin position="149"/>
        <end position="150"/>
    </location>
    <ligand>
        <name>thiamine diphosphate</name>
        <dbReference type="ChEBI" id="CHEBI:58937"/>
    </ligand>
</feature>
<comment type="function">
    <text evidence="10 11">Catalyzes the acyloin condensation reaction between C atoms 2 and 3 of pyruvate and glyceraldehyde 3-phosphate to yield 1-deoxy-D-xylulose-5-phosphate (DXP).</text>
</comment>
<dbReference type="RefSeq" id="WP_026210981.1">
    <property type="nucleotide sequence ID" value="NZ_UGGZ01000001.1"/>
</dbReference>
<comment type="similarity">
    <text evidence="2 11">Belongs to the transketolase family. DXPS subfamily.</text>
</comment>
<feature type="binding site" evidence="11">
    <location>
        <position position="76"/>
    </location>
    <ligand>
        <name>thiamine diphosphate</name>
        <dbReference type="ChEBI" id="CHEBI:58937"/>
    </ligand>
</feature>
<feature type="binding site" evidence="11">
    <location>
        <position position="148"/>
    </location>
    <ligand>
        <name>Mg(2+)</name>
        <dbReference type="ChEBI" id="CHEBI:18420"/>
    </ligand>
</feature>
<evidence type="ECO:0000313" key="14">
    <source>
        <dbReference type="Proteomes" id="UP000254232"/>
    </source>
</evidence>
<dbReference type="Gene3D" id="3.40.50.920">
    <property type="match status" value="1"/>
</dbReference>